<feature type="domain" description="Thiamine pyrophosphate enzyme central" evidence="4">
    <location>
        <begin position="199"/>
        <end position="327"/>
    </location>
</feature>
<dbReference type="GO" id="GO:0030976">
    <property type="term" value="F:thiamine pyrophosphate binding"/>
    <property type="evidence" value="ECO:0007669"/>
    <property type="project" value="InterPro"/>
</dbReference>
<dbReference type="GO" id="GO:0009099">
    <property type="term" value="P:L-valine biosynthetic process"/>
    <property type="evidence" value="ECO:0007669"/>
    <property type="project" value="TreeGrafter"/>
</dbReference>
<evidence type="ECO:0000313" key="7">
    <source>
        <dbReference type="EMBL" id="SDF04450.1"/>
    </source>
</evidence>
<dbReference type="Pfam" id="PF00205">
    <property type="entry name" value="TPP_enzyme_M"/>
    <property type="match status" value="1"/>
</dbReference>
<dbReference type="GO" id="GO:0000287">
    <property type="term" value="F:magnesium ion binding"/>
    <property type="evidence" value="ECO:0007669"/>
    <property type="project" value="InterPro"/>
</dbReference>
<evidence type="ECO:0000313" key="8">
    <source>
        <dbReference type="Proteomes" id="UP000198615"/>
    </source>
</evidence>
<organism evidence="7 8">
    <name type="scientific">Thalassobaculum litoreum DSM 18839</name>
    <dbReference type="NCBI Taxonomy" id="1123362"/>
    <lineage>
        <taxon>Bacteria</taxon>
        <taxon>Pseudomonadati</taxon>
        <taxon>Pseudomonadota</taxon>
        <taxon>Alphaproteobacteria</taxon>
        <taxon>Rhodospirillales</taxon>
        <taxon>Thalassobaculaceae</taxon>
        <taxon>Thalassobaculum</taxon>
    </lineage>
</organism>
<dbReference type="Gene3D" id="3.40.50.1220">
    <property type="entry name" value="TPP-binding domain"/>
    <property type="match status" value="1"/>
</dbReference>
<comment type="caution">
    <text evidence="7">The sequence shown here is derived from an EMBL/GenBank/DDBJ whole genome shotgun (WGS) entry which is preliminary data.</text>
</comment>
<evidence type="ECO:0000259" key="4">
    <source>
        <dbReference type="Pfam" id="PF00205"/>
    </source>
</evidence>
<dbReference type="AlphaFoldDB" id="A0A8G2ETV6"/>
<dbReference type="GO" id="GO:0005948">
    <property type="term" value="C:acetolactate synthase complex"/>
    <property type="evidence" value="ECO:0007669"/>
    <property type="project" value="TreeGrafter"/>
</dbReference>
<keyword evidence="8" id="KW-1185">Reference proteome</keyword>
<keyword evidence="2 3" id="KW-0786">Thiamine pyrophosphate</keyword>
<dbReference type="CDD" id="cd07035">
    <property type="entry name" value="TPP_PYR_POX_like"/>
    <property type="match status" value="1"/>
</dbReference>
<feature type="domain" description="Thiamine pyrophosphate enzyme TPP-binding" evidence="5">
    <location>
        <begin position="387"/>
        <end position="530"/>
    </location>
</feature>
<dbReference type="InterPro" id="IPR011766">
    <property type="entry name" value="TPP_enzyme_TPP-bd"/>
</dbReference>
<comment type="similarity">
    <text evidence="1 3">Belongs to the TPP enzyme family.</text>
</comment>
<dbReference type="Pfam" id="PF02776">
    <property type="entry name" value="TPP_enzyme_N"/>
    <property type="match status" value="1"/>
</dbReference>
<dbReference type="Pfam" id="PF02775">
    <property type="entry name" value="TPP_enzyme_C"/>
    <property type="match status" value="1"/>
</dbReference>
<evidence type="ECO:0000259" key="5">
    <source>
        <dbReference type="Pfam" id="PF02775"/>
    </source>
</evidence>
<dbReference type="InterPro" id="IPR012001">
    <property type="entry name" value="Thiamin_PyroP_enz_TPP-bd_dom"/>
</dbReference>
<dbReference type="PANTHER" id="PTHR18968:SF13">
    <property type="entry name" value="ACETOLACTATE SYNTHASE CATALYTIC SUBUNIT, MITOCHONDRIAL"/>
    <property type="match status" value="1"/>
</dbReference>
<protein>
    <submittedName>
        <fullName evidence="7">Acetolactate synthase-1/2/3 large subunit</fullName>
    </submittedName>
</protein>
<name>A0A8G2ETV6_9PROT</name>
<dbReference type="GO" id="GO:0003984">
    <property type="term" value="F:acetolactate synthase activity"/>
    <property type="evidence" value="ECO:0007669"/>
    <property type="project" value="TreeGrafter"/>
</dbReference>
<dbReference type="OrthoDB" id="4494979at2"/>
<dbReference type="SUPFAM" id="SSF52467">
    <property type="entry name" value="DHS-like NAD/FAD-binding domain"/>
    <property type="match status" value="1"/>
</dbReference>
<feature type="domain" description="Thiamine pyrophosphate enzyme N-terminal TPP-binding" evidence="6">
    <location>
        <begin position="6"/>
        <end position="112"/>
    </location>
</feature>
<evidence type="ECO:0000256" key="1">
    <source>
        <dbReference type="ARBA" id="ARBA00007812"/>
    </source>
</evidence>
<dbReference type="EMBL" id="FNBW01000001">
    <property type="protein sequence ID" value="SDF04450.1"/>
    <property type="molecule type" value="Genomic_DNA"/>
</dbReference>
<dbReference type="PANTHER" id="PTHR18968">
    <property type="entry name" value="THIAMINE PYROPHOSPHATE ENZYMES"/>
    <property type="match status" value="1"/>
</dbReference>
<evidence type="ECO:0000256" key="3">
    <source>
        <dbReference type="RuleBase" id="RU362132"/>
    </source>
</evidence>
<gene>
    <name evidence="7" type="ORF">SAMN05660686_00018</name>
</gene>
<dbReference type="Gene3D" id="3.40.50.970">
    <property type="match status" value="2"/>
</dbReference>
<dbReference type="RefSeq" id="WP_093147272.1">
    <property type="nucleotide sequence ID" value="NZ_FNBW01000001.1"/>
</dbReference>
<dbReference type="InterPro" id="IPR029035">
    <property type="entry name" value="DHS-like_NAD/FAD-binding_dom"/>
</dbReference>
<reference evidence="7 8" key="1">
    <citation type="submission" date="2016-10" db="EMBL/GenBank/DDBJ databases">
        <authorList>
            <person name="Varghese N."/>
            <person name="Submissions S."/>
        </authorList>
    </citation>
    <scope>NUCLEOTIDE SEQUENCE [LARGE SCALE GENOMIC DNA]</scope>
    <source>
        <strain evidence="7 8">DSM 18839</strain>
    </source>
</reference>
<dbReference type="InterPro" id="IPR029061">
    <property type="entry name" value="THDP-binding"/>
</dbReference>
<evidence type="ECO:0000259" key="6">
    <source>
        <dbReference type="Pfam" id="PF02776"/>
    </source>
</evidence>
<dbReference type="NCBIfam" id="NF005470">
    <property type="entry name" value="PRK07064.1"/>
    <property type="match status" value="1"/>
</dbReference>
<evidence type="ECO:0000256" key="2">
    <source>
        <dbReference type="ARBA" id="ARBA00023052"/>
    </source>
</evidence>
<dbReference type="CDD" id="cd00568">
    <property type="entry name" value="TPP_enzymes"/>
    <property type="match status" value="1"/>
</dbReference>
<proteinExistence type="inferred from homology"/>
<dbReference type="SUPFAM" id="SSF52518">
    <property type="entry name" value="Thiamin diphosphate-binding fold (THDP-binding)"/>
    <property type="match status" value="2"/>
</dbReference>
<sequence length="550" mass="57196">MAETYRVGDLVADFLQRMDVETVFGIVSVHNIPTLDAIGRRNAIRFVTARSEYGGGHMADAYARVHGGLGVLISSTGPGAANAVPALVEAGFASTPLLHITGQTPTAMLDRDMGPVHDVPGQSAMLASVCKSAYRILSPGQALGILTRAVADALTAPTGPVSVEIPIDVQRAEIPRPAELETLTLPRAAADLPDDASLSALVDTVKAAKRPLLWVGNGAKHATGAVQALVDLGIPVISSWNGRGAVPEDHPLSLAAGAGLPEIQAFLDTVDLLIVAGSRLRGHETQDQSLALPARRVQIDIDGKAQGRTYTTDLFVRGAAGATLSALAGRLAGGLSLDPALAGDVAAARKAAKTAYSAFLDGYAAMPEIVRRVLPRDGVFVRDVTLSHTTWGHKAFEVYGPRDTLYPVGAAIGPGLSMGIGAALGAGGRKTLCISGDGGFAMNLGELWTAADEQADVVFLVMNDHGFGVIKHIQDSLYGGRHHFADPTPPDFKRLADGSGMPYAVVRSMDALEAALSEALAVPGPALVEVDMAAIGPYPRYYTPPPYAKG</sequence>
<accession>A0A8G2ETV6</accession>
<dbReference type="Proteomes" id="UP000198615">
    <property type="component" value="Unassembled WGS sequence"/>
</dbReference>
<dbReference type="GO" id="GO:0009097">
    <property type="term" value="P:isoleucine biosynthetic process"/>
    <property type="evidence" value="ECO:0007669"/>
    <property type="project" value="TreeGrafter"/>
</dbReference>
<dbReference type="InterPro" id="IPR045229">
    <property type="entry name" value="TPP_enz"/>
</dbReference>
<dbReference type="InterPro" id="IPR012000">
    <property type="entry name" value="Thiamin_PyroP_enz_cen_dom"/>
</dbReference>
<dbReference type="GO" id="GO:0050660">
    <property type="term" value="F:flavin adenine dinucleotide binding"/>
    <property type="evidence" value="ECO:0007669"/>
    <property type="project" value="TreeGrafter"/>
</dbReference>